<accession>A0A6A8DEP5</accession>
<keyword evidence="1" id="KW-0175">Coiled coil</keyword>
<evidence type="ECO:0000256" key="1">
    <source>
        <dbReference type="SAM" id="Coils"/>
    </source>
</evidence>
<sequence length="255" mass="29398">MLNEYQKKLLNEKQKMREFNRLERETIGLKTELDKLADKENAYKRKLNQEQVDVEKLEGLSITGIFITLAGKKLERLDKEKREVVAAQLKWQEASEARQDVEKELADLAERMNRLGNPKEKYDEFLRQKQEYLLTTSHEDGERSFELLNKIADLNADSKEINEALDAGSLASKSLSDARESLNKAKNWGTLDMFGGGLISTSLKHSNMDTAREEVHRAQKLLRKFSYELEDIGHTFQVDLSISGGLTFMDYFLMD</sequence>
<dbReference type="AlphaFoldDB" id="A0A6A8DEP5"/>
<dbReference type="Proteomes" id="UP000799092">
    <property type="component" value="Unassembled WGS sequence"/>
</dbReference>
<dbReference type="RefSeq" id="WP_205677347.1">
    <property type="nucleotide sequence ID" value="NZ_WJNG01000014.1"/>
</dbReference>
<protein>
    <submittedName>
        <fullName evidence="2">Uncharacterized protein</fullName>
    </submittedName>
</protein>
<proteinExistence type="predicted"/>
<evidence type="ECO:0000313" key="2">
    <source>
        <dbReference type="EMBL" id="MRH44165.1"/>
    </source>
</evidence>
<gene>
    <name evidence="2" type="ORF">GH741_16100</name>
</gene>
<feature type="coiled-coil region" evidence="1">
    <location>
        <begin position="2"/>
        <end position="60"/>
    </location>
</feature>
<comment type="caution">
    <text evidence="2">The sequence shown here is derived from an EMBL/GenBank/DDBJ whole genome shotgun (WGS) entry which is preliminary data.</text>
</comment>
<reference evidence="2" key="1">
    <citation type="submission" date="2019-11" db="EMBL/GenBank/DDBJ databases">
        <authorList>
            <person name="Li J."/>
        </authorList>
    </citation>
    <scope>NUCLEOTIDE SEQUENCE</scope>
    <source>
        <strain evidence="2">B6B</strain>
    </source>
</reference>
<name>A0A6A8DEP5_9BACI</name>
<evidence type="ECO:0000313" key="3">
    <source>
        <dbReference type="Proteomes" id="UP000799092"/>
    </source>
</evidence>
<organism evidence="2 3">
    <name type="scientific">Aquibacillus halophilus</name>
    <dbReference type="NCBI Taxonomy" id="930132"/>
    <lineage>
        <taxon>Bacteria</taxon>
        <taxon>Bacillati</taxon>
        <taxon>Bacillota</taxon>
        <taxon>Bacilli</taxon>
        <taxon>Bacillales</taxon>
        <taxon>Bacillaceae</taxon>
        <taxon>Aquibacillus</taxon>
    </lineage>
</organism>
<keyword evidence="3" id="KW-1185">Reference proteome</keyword>
<dbReference type="EMBL" id="WJNG01000014">
    <property type="protein sequence ID" value="MRH44165.1"/>
    <property type="molecule type" value="Genomic_DNA"/>
</dbReference>